<dbReference type="RefSeq" id="WP_344758021.1">
    <property type="nucleotide sequence ID" value="NZ_BAAAZU010000001.1"/>
</dbReference>
<evidence type="ECO:0008006" key="4">
    <source>
        <dbReference type="Google" id="ProtNLM"/>
    </source>
</evidence>
<reference evidence="3" key="1">
    <citation type="journal article" date="2019" name="Int. J. Syst. Evol. Microbiol.">
        <title>The Global Catalogue of Microorganisms (GCM) 10K type strain sequencing project: providing services to taxonomists for standard genome sequencing and annotation.</title>
        <authorList>
            <consortium name="The Broad Institute Genomics Platform"/>
            <consortium name="The Broad Institute Genome Sequencing Center for Infectious Disease"/>
            <person name="Wu L."/>
            <person name="Ma J."/>
        </authorList>
    </citation>
    <scope>NUCLEOTIDE SEQUENCE [LARGE SCALE GENOMIC DNA]</scope>
    <source>
        <strain evidence="3">JCM 16916</strain>
    </source>
</reference>
<evidence type="ECO:0000256" key="1">
    <source>
        <dbReference type="SAM" id="SignalP"/>
    </source>
</evidence>
<dbReference type="Proteomes" id="UP001501727">
    <property type="component" value="Unassembled WGS sequence"/>
</dbReference>
<protein>
    <recommendedName>
        <fullName evidence="4">UrcA family protein</fullName>
    </recommendedName>
</protein>
<accession>A0ABP7M1G0</accession>
<sequence length="123" mass="12930">MHRIISSIPVALALAATAHAATPEADTREPAEAAVLECHAQYAQRYANRVEAAPSELAAGAFAACKSQMDALVALAPELAKEDEQVAIGIGDKRAVERGIVDGFRKEVRNATIDAVIRARAAP</sequence>
<comment type="caution">
    <text evidence="2">The sequence shown here is derived from an EMBL/GenBank/DDBJ whole genome shotgun (WGS) entry which is preliminary data.</text>
</comment>
<evidence type="ECO:0000313" key="2">
    <source>
        <dbReference type="EMBL" id="GAA3912700.1"/>
    </source>
</evidence>
<keyword evidence="3" id="KW-1185">Reference proteome</keyword>
<feature type="signal peptide" evidence="1">
    <location>
        <begin position="1"/>
        <end position="20"/>
    </location>
</feature>
<gene>
    <name evidence="2" type="ORF">GCM10022229_01670</name>
</gene>
<evidence type="ECO:0000313" key="3">
    <source>
        <dbReference type="Proteomes" id="UP001501727"/>
    </source>
</evidence>
<organism evidence="2 3">
    <name type="scientific">Luteimonas lutimaris</name>
    <dbReference type="NCBI Taxonomy" id="698645"/>
    <lineage>
        <taxon>Bacteria</taxon>
        <taxon>Pseudomonadati</taxon>
        <taxon>Pseudomonadota</taxon>
        <taxon>Gammaproteobacteria</taxon>
        <taxon>Lysobacterales</taxon>
        <taxon>Lysobacteraceae</taxon>
        <taxon>Luteimonas</taxon>
    </lineage>
</organism>
<name>A0ABP7M1G0_9GAMM</name>
<proteinExistence type="predicted"/>
<dbReference type="EMBL" id="BAAAZU010000001">
    <property type="protein sequence ID" value="GAA3912700.1"/>
    <property type="molecule type" value="Genomic_DNA"/>
</dbReference>
<keyword evidence="1" id="KW-0732">Signal</keyword>
<feature type="chain" id="PRO_5045431805" description="UrcA family protein" evidence="1">
    <location>
        <begin position="21"/>
        <end position="123"/>
    </location>
</feature>